<evidence type="ECO:0000313" key="3">
    <source>
        <dbReference type="Proteomes" id="UP000826271"/>
    </source>
</evidence>
<dbReference type="AlphaFoldDB" id="A0AAV6XZK1"/>
<comment type="caution">
    <text evidence="2">The sequence shown here is derived from an EMBL/GenBank/DDBJ whole genome shotgun (WGS) entry which is preliminary data.</text>
</comment>
<proteinExistence type="predicted"/>
<dbReference type="EMBL" id="WHWC01000003">
    <property type="protein sequence ID" value="KAG8385567.1"/>
    <property type="molecule type" value="Genomic_DNA"/>
</dbReference>
<accession>A0AAV6XZK1</accession>
<dbReference type="PANTHER" id="PTHR34789:SF1">
    <property type="entry name" value="EXPRESSED PROTEIN"/>
    <property type="match status" value="1"/>
</dbReference>
<evidence type="ECO:0000256" key="1">
    <source>
        <dbReference type="SAM" id="MobiDB-lite"/>
    </source>
</evidence>
<feature type="compositionally biased region" description="Gly residues" evidence="1">
    <location>
        <begin position="100"/>
        <end position="112"/>
    </location>
</feature>
<evidence type="ECO:0000313" key="2">
    <source>
        <dbReference type="EMBL" id="KAG8385567.1"/>
    </source>
</evidence>
<sequence>MNLSIIASLNGSHQMKGNDELISVVRSRAKLKRKWVKLKGNDAVSNMKTFGLDGDQRDTRHFVSDSTARILEEVTLSLATRPDPDESFLDKTTRQPTAKKGGGNSDPGMGGFFGPGGGFNIPGFGPGPGWGNGGLGGGYGSGYGGPNGGSSKGGIIRPTVVCKEKGPCYMKKLTCPAKCFTSYHRSGKGYGGGGGGGGCTMDCKKKCIAYC</sequence>
<organism evidence="2 3">
    <name type="scientific">Buddleja alternifolia</name>
    <dbReference type="NCBI Taxonomy" id="168488"/>
    <lineage>
        <taxon>Eukaryota</taxon>
        <taxon>Viridiplantae</taxon>
        <taxon>Streptophyta</taxon>
        <taxon>Embryophyta</taxon>
        <taxon>Tracheophyta</taxon>
        <taxon>Spermatophyta</taxon>
        <taxon>Magnoliopsida</taxon>
        <taxon>eudicotyledons</taxon>
        <taxon>Gunneridae</taxon>
        <taxon>Pentapetalae</taxon>
        <taxon>asterids</taxon>
        <taxon>lamiids</taxon>
        <taxon>Lamiales</taxon>
        <taxon>Scrophulariaceae</taxon>
        <taxon>Buddlejeae</taxon>
        <taxon>Buddleja</taxon>
    </lineage>
</organism>
<feature type="region of interest" description="Disordered" evidence="1">
    <location>
        <begin position="81"/>
        <end position="112"/>
    </location>
</feature>
<keyword evidence="3" id="KW-1185">Reference proteome</keyword>
<dbReference type="PANTHER" id="PTHR34789">
    <property type="entry name" value="EXPRESSED PROTEIN"/>
    <property type="match status" value="1"/>
</dbReference>
<reference evidence="2" key="1">
    <citation type="submission" date="2019-10" db="EMBL/GenBank/DDBJ databases">
        <authorList>
            <person name="Zhang R."/>
            <person name="Pan Y."/>
            <person name="Wang J."/>
            <person name="Ma R."/>
            <person name="Yu S."/>
        </authorList>
    </citation>
    <scope>NUCLEOTIDE SEQUENCE</scope>
    <source>
        <strain evidence="2">LA-IB0</strain>
        <tissue evidence="2">Leaf</tissue>
    </source>
</reference>
<protein>
    <submittedName>
        <fullName evidence="2">Uncharacterized protein</fullName>
    </submittedName>
</protein>
<name>A0AAV6XZK1_9LAMI</name>
<gene>
    <name evidence="2" type="ORF">BUALT_Bualt03G0058600</name>
</gene>
<dbReference type="Proteomes" id="UP000826271">
    <property type="component" value="Unassembled WGS sequence"/>
</dbReference>
<feature type="compositionally biased region" description="Basic and acidic residues" evidence="1">
    <location>
        <begin position="82"/>
        <end position="93"/>
    </location>
</feature>